<protein>
    <submittedName>
        <fullName evidence="3">Uncharacterized protein</fullName>
    </submittedName>
</protein>
<feature type="region of interest" description="Disordered" evidence="1">
    <location>
        <begin position="210"/>
        <end position="279"/>
    </location>
</feature>
<feature type="compositionally biased region" description="Basic and acidic residues" evidence="1">
    <location>
        <begin position="84"/>
        <end position="93"/>
    </location>
</feature>
<comment type="caution">
    <text evidence="3">The sequence shown here is derived from an EMBL/GenBank/DDBJ whole genome shotgun (WGS) entry which is preliminary data.</text>
</comment>
<evidence type="ECO:0000256" key="2">
    <source>
        <dbReference type="SAM" id="SignalP"/>
    </source>
</evidence>
<gene>
    <name evidence="3" type="ORF">PCOR1329_LOCUS51742</name>
</gene>
<accession>A0ABN9UYB5</accession>
<keyword evidence="4" id="KW-1185">Reference proteome</keyword>
<evidence type="ECO:0000256" key="1">
    <source>
        <dbReference type="SAM" id="MobiDB-lite"/>
    </source>
</evidence>
<evidence type="ECO:0000313" key="3">
    <source>
        <dbReference type="EMBL" id="CAK0863643.1"/>
    </source>
</evidence>
<dbReference type="Proteomes" id="UP001189429">
    <property type="component" value="Unassembled WGS sequence"/>
</dbReference>
<proteinExistence type="predicted"/>
<sequence length="279" mass="27817">MPRCLWWAAAFAVARSALAAASCDEQDLAADDSTAAVCVALLQGRLERLAAAPEASGRLRRGGACRGSDGARGGPRGAGAEGSRGSREERGDRGAFAQETGDQLEGAVNNEPPQMLHGNVPQVVVETDGGPLTVLLALALGMLALGAASLVPPAARTSDVPPADHALGLRRVRGDEVEAAKQGDATSSCEGGGGGAPCGAAQLAAAPPPSLAVPQATLPDEPQLTAPDEGTVAAVSREAGALSQQPCRPGFGPPRSGGGGGLQHATLEDKPGVEKGPER</sequence>
<organism evidence="3 4">
    <name type="scientific">Prorocentrum cordatum</name>
    <dbReference type="NCBI Taxonomy" id="2364126"/>
    <lineage>
        <taxon>Eukaryota</taxon>
        <taxon>Sar</taxon>
        <taxon>Alveolata</taxon>
        <taxon>Dinophyceae</taxon>
        <taxon>Prorocentrales</taxon>
        <taxon>Prorocentraceae</taxon>
        <taxon>Prorocentrum</taxon>
    </lineage>
</organism>
<keyword evidence="2" id="KW-0732">Signal</keyword>
<feature type="region of interest" description="Disordered" evidence="1">
    <location>
        <begin position="59"/>
        <end position="95"/>
    </location>
</feature>
<evidence type="ECO:0000313" key="4">
    <source>
        <dbReference type="Proteomes" id="UP001189429"/>
    </source>
</evidence>
<dbReference type="EMBL" id="CAUYUJ010016282">
    <property type="protein sequence ID" value="CAK0863643.1"/>
    <property type="molecule type" value="Genomic_DNA"/>
</dbReference>
<reference evidence="3" key="1">
    <citation type="submission" date="2023-10" db="EMBL/GenBank/DDBJ databases">
        <authorList>
            <person name="Chen Y."/>
            <person name="Shah S."/>
            <person name="Dougan E. K."/>
            <person name="Thang M."/>
            <person name="Chan C."/>
        </authorList>
    </citation>
    <scope>NUCLEOTIDE SEQUENCE [LARGE SCALE GENOMIC DNA]</scope>
</reference>
<feature type="non-terminal residue" evidence="3">
    <location>
        <position position="279"/>
    </location>
</feature>
<name>A0ABN9UYB5_9DINO</name>
<feature type="chain" id="PRO_5045159653" evidence="2">
    <location>
        <begin position="20"/>
        <end position="279"/>
    </location>
</feature>
<feature type="compositionally biased region" description="Gly residues" evidence="1">
    <location>
        <begin position="70"/>
        <end position="82"/>
    </location>
</feature>
<feature type="compositionally biased region" description="Basic and acidic residues" evidence="1">
    <location>
        <begin position="266"/>
        <end position="279"/>
    </location>
</feature>
<feature type="signal peptide" evidence="2">
    <location>
        <begin position="1"/>
        <end position="19"/>
    </location>
</feature>